<dbReference type="AlphaFoldDB" id="A0A8T0ITD0"/>
<evidence type="ECO:0000256" key="1">
    <source>
        <dbReference type="ARBA" id="ARBA00001933"/>
    </source>
</evidence>
<dbReference type="GO" id="GO:0009862">
    <property type="term" value="P:systemic acquired resistance, salicylic acid mediated signaling pathway"/>
    <property type="evidence" value="ECO:0007669"/>
    <property type="project" value="UniProtKB-ARBA"/>
</dbReference>
<feature type="domain" description="Aminotransferase class I/classII large" evidence="6">
    <location>
        <begin position="112"/>
        <end position="466"/>
    </location>
</feature>
<keyword evidence="8" id="KW-1185">Reference proteome</keyword>
<protein>
    <recommendedName>
        <fullName evidence="6">Aminotransferase class I/classII large domain-containing protein</fullName>
    </recommendedName>
</protein>
<dbReference type="InterPro" id="IPR015424">
    <property type="entry name" value="PyrdxlP-dep_Trfase"/>
</dbReference>
<dbReference type="InterPro" id="IPR019942">
    <property type="entry name" value="DapL/ALD1"/>
</dbReference>
<sequence>MKTMATFPAGVATSGRAACRSMVHEPNADMLLSSDFVSNKGFASRVDGAAVSGRTRRRAAVTKCTAEPLVEKTIYSTSVRRNTNLTKFQAPYFFPEISRRMAAHQRKHPESKLISLGIGDTSEPIPEVIARAMEQRAHGLSTLKGYTGYGSEQGPKELREGLVKAFYSDLGIDKDEIFISDGAKCDVIRLQLLFGPDVTMAAQDPSYPAYVDTSVLVGQTQGYYPDTQQYGKIVYMKCLPENNFFPDLSKMPRTDTIFFCSPNNPTGATATRKQLEELVAFAKKNGSIIIYDSAYAIYMSDDHPKSIYEIPGAREVAIETSSFSKVAGFTGVRLGWTVVPAELRFQDGSPVIKDFNRVLCTTFNGASNISQAGGLACVSSEGLEAIHKMVGFYKENTRILKETFDSLGFETYGGQNAPYVWIRFPGSQSSWNIFDEILEKADIVTTPGRGFGPGGEGFIRASAFAHREDIIEATQRLKSLYGGKSN</sequence>
<evidence type="ECO:0000256" key="5">
    <source>
        <dbReference type="ARBA" id="ARBA00061511"/>
    </source>
</evidence>
<keyword evidence="3" id="KW-0808">Transferase</keyword>
<evidence type="ECO:0000256" key="3">
    <source>
        <dbReference type="ARBA" id="ARBA00022679"/>
    </source>
</evidence>
<reference evidence="7" key="1">
    <citation type="submission" date="2020-06" db="EMBL/GenBank/DDBJ databases">
        <title>WGS assembly of Ceratodon purpureus strain R40.</title>
        <authorList>
            <person name="Carey S.B."/>
            <person name="Jenkins J."/>
            <person name="Shu S."/>
            <person name="Lovell J.T."/>
            <person name="Sreedasyam A."/>
            <person name="Maumus F."/>
            <person name="Tiley G.P."/>
            <person name="Fernandez-Pozo N."/>
            <person name="Barry K."/>
            <person name="Chen C."/>
            <person name="Wang M."/>
            <person name="Lipzen A."/>
            <person name="Daum C."/>
            <person name="Saski C.A."/>
            <person name="Payton A.C."/>
            <person name="Mcbreen J.C."/>
            <person name="Conrad R.E."/>
            <person name="Kollar L.M."/>
            <person name="Olsson S."/>
            <person name="Huttunen S."/>
            <person name="Landis J.B."/>
            <person name="Wickett N.J."/>
            <person name="Johnson M.G."/>
            <person name="Rensing S.A."/>
            <person name="Grimwood J."/>
            <person name="Schmutz J."/>
            <person name="Mcdaniel S.F."/>
        </authorList>
    </citation>
    <scope>NUCLEOTIDE SEQUENCE</scope>
    <source>
        <strain evidence="7">R40</strain>
    </source>
</reference>
<gene>
    <name evidence="7" type="ORF">KC19_2G057300</name>
</gene>
<dbReference type="Pfam" id="PF00155">
    <property type="entry name" value="Aminotran_1_2"/>
    <property type="match status" value="1"/>
</dbReference>
<accession>A0A8T0ITD0</accession>
<evidence type="ECO:0000256" key="4">
    <source>
        <dbReference type="ARBA" id="ARBA00022898"/>
    </source>
</evidence>
<dbReference type="GO" id="GO:0030170">
    <property type="term" value="F:pyridoxal phosphate binding"/>
    <property type="evidence" value="ECO:0007669"/>
    <property type="project" value="InterPro"/>
</dbReference>
<keyword evidence="4" id="KW-0663">Pyridoxal phosphate</keyword>
<keyword evidence="2" id="KW-0032">Aminotransferase</keyword>
<dbReference type="FunFam" id="3.40.640.10:FF:000099">
    <property type="entry name" value="LL-diaminopimelate aminotransferase, chloroplastic"/>
    <property type="match status" value="1"/>
</dbReference>
<dbReference type="Gene3D" id="3.90.1150.10">
    <property type="entry name" value="Aspartate Aminotransferase, domain 1"/>
    <property type="match status" value="1"/>
</dbReference>
<comment type="cofactor">
    <cofactor evidence="1">
        <name>pyridoxal 5'-phosphate</name>
        <dbReference type="ChEBI" id="CHEBI:597326"/>
    </cofactor>
</comment>
<dbReference type="GO" id="GO:0008483">
    <property type="term" value="F:transaminase activity"/>
    <property type="evidence" value="ECO:0007669"/>
    <property type="project" value="UniProtKB-KW"/>
</dbReference>
<evidence type="ECO:0000313" key="7">
    <source>
        <dbReference type="EMBL" id="KAG0586021.1"/>
    </source>
</evidence>
<name>A0A8T0ITD0_CERPU</name>
<dbReference type="InterPro" id="IPR015421">
    <property type="entry name" value="PyrdxlP-dep_Trfase_major"/>
</dbReference>
<comment type="caution">
    <text evidence="7">The sequence shown here is derived from an EMBL/GenBank/DDBJ whole genome shotgun (WGS) entry which is preliminary data.</text>
</comment>
<dbReference type="CDD" id="cd00609">
    <property type="entry name" value="AAT_like"/>
    <property type="match status" value="1"/>
</dbReference>
<dbReference type="InterPro" id="IPR004839">
    <property type="entry name" value="Aminotransferase_I/II_large"/>
</dbReference>
<dbReference type="SUPFAM" id="SSF53383">
    <property type="entry name" value="PLP-dependent transferases"/>
    <property type="match status" value="1"/>
</dbReference>
<proteinExistence type="inferred from homology"/>
<evidence type="ECO:0000313" key="8">
    <source>
        <dbReference type="Proteomes" id="UP000822688"/>
    </source>
</evidence>
<dbReference type="PANTHER" id="PTHR43144">
    <property type="entry name" value="AMINOTRANSFERASE"/>
    <property type="match status" value="1"/>
</dbReference>
<comment type="similarity">
    <text evidence="5">Belongs to the class-I pyridoxal-phosphate-dependent aminotransferase family. LL-diaminopimelate aminotransferase subfamily.</text>
</comment>
<organism evidence="7 8">
    <name type="scientific">Ceratodon purpureus</name>
    <name type="common">Fire moss</name>
    <name type="synonym">Dicranum purpureum</name>
    <dbReference type="NCBI Taxonomy" id="3225"/>
    <lineage>
        <taxon>Eukaryota</taxon>
        <taxon>Viridiplantae</taxon>
        <taxon>Streptophyta</taxon>
        <taxon>Embryophyta</taxon>
        <taxon>Bryophyta</taxon>
        <taxon>Bryophytina</taxon>
        <taxon>Bryopsida</taxon>
        <taxon>Dicranidae</taxon>
        <taxon>Pseudoditrichales</taxon>
        <taxon>Ditrichaceae</taxon>
        <taxon>Ceratodon</taxon>
    </lineage>
</organism>
<evidence type="ECO:0000256" key="2">
    <source>
        <dbReference type="ARBA" id="ARBA00022576"/>
    </source>
</evidence>
<evidence type="ECO:0000259" key="6">
    <source>
        <dbReference type="Pfam" id="PF00155"/>
    </source>
</evidence>
<dbReference type="InterPro" id="IPR015422">
    <property type="entry name" value="PyrdxlP-dep_Trfase_small"/>
</dbReference>
<dbReference type="Gene3D" id="3.40.640.10">
    <property type="entry name" value="Type I PLP-dependent aspartate aminotransferase-like (Major domain)"/>
    <property type="match status" value="1"/>
</dbReference>
<dbReference type="NCBIfam" id="TIGR03542">
    <property type="entry name" value="DAPAT_plant"/>
    <property type="match status" value="1"/>
</dbReference>
<dbReference type="HAMAP" id="MF_01642">
    <property type="entry name" value="DapL_aminotrans_1"/>
    <property type="match status" value="1"/>
</dbReference>
<dbReference type="EMBL" id="CM026422">
    <property type="protein sequence ID" value="KAG0586021.1"/>
    <property type="molecule type" value="Genomic_DNA"/>
</dbReference>
<dbReference type="Proteomes" id="UP000822688">
    <property type="component" value="Chromosome 2"/>
</dbReference>